<feature type="region of interest" description="Disordered" evidence="1">
    <location>
        <begin position="1"/>
        <end position="21"/>
    </location>
</feature>
<comment type="caution">
    <text evidence="2">The sequence shown here is derived from an EMBL/GenBank/DDBJ whole genome shotgun (WGS) entry which is preliminary data.</text>
</comment>
<protein>
    <submittedName>
        <fullName evidence="2">Uncharacterized protein</fullName>
    </submittedName>
</protein>
<evidence type="ECO:0000256" key="1">
    <source>
        <dbReference type="SAM" id="MobiDB-lite"/>
    </source>
</evidence>
<evidence type="ECO:0000313" key="3">
    <source>
        <dbReference type="Proteomes" id="UP001054857"/>
    </source>
</evidence>
<name>A0AAD3DET9_9CHLO</name>
<reference evidence="2 3" key="1">
    <citation type="journal article" date="2021" name="Sci. Rep.">
        <title>Genome sequencing of the multicellular alga Astrephomene provides insights into convergent evolution of germ-soma differentiation.</title>
        <authorList>
            <person name="Yamashita S."/>
            <person name="Yamamoto K."/>
            <person name="Matsuzaki R."/>
            <person name="Suzuki S."/>
            <person name="Yamaguchi H."/>
            <person name="Hirooka S."/>
            <person name="Minakuchi Y."/>
            <person name="Miyagishima S."/>
            <person name="Kawachi M."/>
            <person name="Toyoda A."/>
            <person name="Nozaki H."/>
        </authorList>
    </citation>
    <scope>NUCLEOTIDE SEQUENCE [LARGE SCALE GENOMIC DNA]</scope>
    <source>
        <strain evidence="2 3">NIES-4017</strain>
    </source>
</reference>
<dbReference type="EMBL" id="BMAR01000001">
    <property type="protein sequence ID" value="GFR40529.1"/>
    <property type="molecule type" value="Genomic_DNA"/>
</dbReference>
<organism evidence="2 3">
    <name type="scientific">Astrephomene gubernaculifera</name>
    <dbReference type="NCBI Taxonomy" id="47775"/>
    <lineage>
        <taxon>Eukaryota</taxon>
        <taxon>Viridiplantae</taxon>
        <taxon>Chlorophyta</taxon>
        <taxon>core chlorophytes</taxon>
        <taxon>Chlorophyceae</taxon>
        <taxon>CS clade</taxon>
        <taxon>Chlamydomonadales</taxon>
        <taxon>Astrephomenaceae</taxon>
        <taxon>Astrephomene</taxon>
    </lineage>
</organism>
<gene>
    <name evidence="2" type="ORF">Agub_g1099</name>
</gene>
<keyword evidence="3" id="KW-1185">Reference proteome</keyword>
<dbReference type="AlphaFoldDB" id="A0AAD3DET9"/>
<evidence type="ECO:0000313" key="2">
    <source>
        <dbReference type="EMBL" id="GFR40529.1"/>
    </source>
</evidence>
<dbReference type="Proteomes" id="UP001054857">
    <property type="component" value="Unassembled WGS sequence"/>
</dbReference>
<proteinExistence type="predicted"/>
<sequence>MAREAYERSPSGSWDADEDDSDSDFPVGGIFPDNGLISTALLANSLRAHDLRASLEALAKLTNDPAMDFASPDLLPPGWDAAKEFVGYVLQNAFDKFYRVDAFLRAHQDYPEQLFACMYYLCYACSGLTSIVAESSHIFGDAHDHELQMLLANTFNILDIRAGIYTLLCTRQLPDLEQLIERTRTHLQPRAQWQVSSGESDDDVGSADDAEQEGVGVIHLGSADRHQPWRAFLVQLLQALGFLDSAAKIMQSPRPHSLQLYCSLLQTVFLVLRLLRTVARQPPPEQRLAQLEQGFSSLLRWLCEEVLADPERLFAPGRGGGAGAGAGLAVAGTPAAELHGAGGGDGVLQ</sequence>
<accession>A0AAD3DET9</accession>